<comment type="function">
    <text evidence="4">Flagellin is the subunit protein which polymerizes to form the filaments of bacterial flagella.</text>
</comment>
<dbReference type="NCBIfam" id="NF009444">
    <property type="entry name" value="PRK12802.1"/>
    <property type="match status" value="1"/>
</dbReference>
<keyword evidence="3 4" id="KW-0975">Bacterial flagellum</keyword>
<dbReference type="RefSeq" id="WP_068803853.1">
    <property type="nucleotide sequence ID" value="NZ_CP014671.1"/>
</dbReference>
<keyword evidence="7" id="KW-0282">Flagellum</keyword>
<dbReference type="InParanoid" id="A0A1B1YT63"/>
<proteinExistence type="inferred from homology"/>
<dbReference type="InterPro" id="IPR001492">
    <property type="entry name" value="Flagellin"/>
</dbReference>
<evidence type="ECO:0000313" key="8">
    <source>
        <dbReference type="Proteomes" id="UP000092952"/>
    </source>
</evidence>
<organism evidence="7 8">
    <name type="scientific">Immundisolibacter cernigliae</name>
    <dbReference type="NCBI Taxonomy" id="1810504"/>
    <lineage>
        <taxon>Bacteria</taxon>
        <taxon>Pseudomonadati</taxon>
        <taxon>Pseudomonadota</taxon>
        <taxon>Gammaproteobacteria</taxon>
        <taxon>Immundisolibacterales</taxon>
        <taxon>Immundisolibacteraceae</taxon>
        <taxon>Immundisolibacter</taxon>
    </lineage>
</organism>
<evidence type="ECO:0000259" key="5">
    <source>
        <dbReference type="Pfam" id="PF00669"/>
    </source>
</evidence>
<evidence type="ECO:0000256" key="2">
    <source>
        <dbReference type="ARBA" id="ARBA00022525"/>
    </source>
</evidence>
<evidence type="ECO:0000256" key="3">
    <source>
        <dbReference type="ARBA" id="ARBA00023143"/>
    </source>
</evidence>
<dbReference type="EMBL" id="CP014671">
    <property type="protein sequence ID" value="ANX04028.1"/>
    <property type="molecule type" value="Genomic_DNA"/>
</dbReference>
<dbReference type="KEGG" id="gbi:PG2T_07410"/>
<dbReference type="PANTHER" id="PTHR42792:SF2">
    <property type="entry name" value="FLAGELLIN"/>
    <property type="match status" value="1"/>
</dbReference>
<evidence type="ECO:0000259" key="6">
    <source>
        <dbReference type="Pfam" id="PF00700"/>
    </source>
</evidence>
<dbReference type="GO" id="GO:0009288">
    <property type="term" value="C:bacterial-type flagellum"/>
    <property type="evidence" value="ECO:0007669"/>
    <property type="project" value="UniProtKB-SubCell"/>
</dbReference>
<dbReference type="SUPFAM" id="SSF64518">
    <property type="entry name" value="Phase 1 flagellin"/>
    <property type="match status" value="1"/>
</dbReference>
<feature type="domain" description="Flagellin C-terminal" evidence="6">
    <location>
        <begin position="188"/>
        <end position="273"/>
    </location>
</feature>
<comment type="subcellular location">
    <subcellularLocation>
        <location evidence="4">Secreted</location>
    </subcellularLocation>
    <subcellularLocation>
        <location evidence="4">Bacterial flagellum</location>
    </subcellularLocation>
</comment>
<dbReference type="InterPro" id="IPR042187">
    <property type="entry name" value="Flagellin_C_sub2"/>
</dbReference>
<accession>A0A1B1YT63</accession>
<dbReference type="Gene3D" id="1.20.1330.10">
    <property type="entry name" value="f41 fragment of flagellin, N-terminal domain"/>
    <property type="match status" value="1"/>
</dbReference>
<dbReference type="STRING" id="1810504.PG2T_07410"/>
<evidence type="ECO:0000313" key="7">
    <source>
        <dbReference type="EMBL" id="ANX04028.1"/>
    </source>
</evidence>
<sequence>MPQVVNSNISALNTQRNLNRSQGDLATSLQRLSSGLRINSAKDDAAGLAISDRMTAQIRGLNQAVRNANDGISVAQVAEGALGEVTNALQRIRELAVQSANDTNSADDRTSLQAEVTQLVAEIDRIAGQTKFNGKALLDGTFTGAVFHIGAYAGESITFDIAAADTATLGVDATAVDVTSQTGADAAIDAVDAALVLVDGQRGDLGAVQNRFESIIASGQVTAENVSAARSRILDADFAAETANLSRAQILQQAGTAMLAQANQQAQNVLSLLR</sequence>
<keyword evidence="7" id="KW-0966">Cell projection</keyword>
<feature type="domain" description="Flagellin N-terminal" evidence="5">
    <location>
        <begin position="5"/>
        <end position="143"/>
    </location>
</feature>
<name>A0A1B1YT63_9GAMM</name>
<dbReference type="GO" id="GO:0005576">
    <property type="term" value="C:extracellular region"/>
    <property type="evidence" value="ECO:0007669"/>
    <property type="project" value="UniProtKB-SubCell"/>
</dbReference>
<dbReference type="InterPro" id="IPR001029">
    <property type="entry name" value="Flagellin_N"/>
</dbReference>
<dbReference type="PRINTS" id="PR00207">
    <property type="entry name" value="FLAGELLIN"/>
</dbReference>
<comment type="similarity">
    <text evidence="1 4">Belongs to the bacterial flagellin family.</text>
</comment>
<evidence type="ECO:0000256" key="4">
    <source>
        <dbReference type="RuleBase" id="RU362073"/>
    </source>
</evidence>
<dbReference type="Proteomes" id="UP000092952">
    <property type="component" value="Chromosome"/>
</dbReference>
<reference evidence="8" key="1">
    <citation type="submission" date="2016-03" db="EMBL/GenBank/DDBJ databases">
        <title>Complete genome sequence of Solimmundus cernigliae, representing a novel lineage of polycyclic aromatic hydrocarbon degraders within the Gammaproteobacteria.</title>
        <authorList>
            <person name="Singleton D.R."/>
            <person name="Dickey A.N."/>
            <person name="Scholl E.H."/>
            <person name="Wright F.A."/>
            <person name="Aitken M.D."/>
        </authorList>
    </citation>
    <scope>NUCLEOTIDE SEQUENCE [LARGE SCALE GENOMIC DNA]</scope>
    <source>
        <strain evidence="8">TR3.2</strain>
    </source>
</reference>
<evidence type="ECO:0000256" key="1">
    <source>
        <dbReference type="ARBA" id="ARBA00005709"/>
    </source>
</evidence>
<protein>
    <recommendedName>
        <fullName evidence="4">Flagellin</fullName>
    </recommendedName>
</protein>
<gene>
    <name evidence="7" type="ORF">PG2T_07410</name>
</gene>
<dbReference type="Gene3D" id="6.10.10.10">
    <property type="entry name" value="Flagellar export chaperone, C-terminal domain"/>
    <property type="match status" value="1"/>
</dbReference>
<dbReference type="GO" id="GO:0005198">
    <property type="term" value="F:structural molecule activity"/>
    <property type="evidence" value="ECO:0007669"/>
    <property type="project" value="UniProtKB-UniRule"/>
</dbReference>
<keyword evidence="2 4" id="KW-0964">Secreted</keyword>
<dbReference type="OrthoDB" id="9796789at2"/>
<keyword evidence="8" id="KW-1185">Reference proteome</keyword>
<dbReference type="Pfam" id="PF00700">
    <property type="entry name" value="Flagellin_C"/>
    <property type="match status" value="1"/>
</dbReference>
<dbReference type="PANTHER" id="PTHR42792">
    <property type="entry name" value="FLAGELLIN"/>
    <property type="match status" value="1"/>
</dbReference>
<dbReference type="Pfam" id="PF00669">
    <property type="entry name" value="Flagellin_N"/>
    <property type="match status" value="1"/>
</dbReference>
<keyword evidence="7" id="KW-0969">Cilium</keyword>
<dbReference type="AlphaFoldDB" id="A0A1B1YT63"/>
<dbReference type="InterPro" id="IPR046358">
    <property type="entry name" value="Flagellin_C"/>
</dbReference>